<protein>
    <submittedName>
        <fullName evidence="1">Uncharacterized protein</fullName>
    </submittedName>
</protein>
<proteinExistence type="predicted"/>
<reference evidence="1 2" key="1">
    <citation type="submission" date="2018-06" db="EMBL/GenBank/DDBJ databases">
        <title>Extensive metabolic versatility and redundancy in microbially diverse, dynamic hydrothermal sediments.</title>
        <authorList>
            <person name="Dombrowski N."/>
            <person name="Teske A."/>
            <person name="Baker B.J."/>
        </authorList>
    </citation>
    <scope>NUCLEOTIDE SEQUENCE [LARGE SCALE GENOMIC DNA]</scope>
    <source>
        <strain evidence="1">B30_G17</strain>
    </source>
</reference>
<sequence>MNNEKCSHGEVEFLGIERGSSGVNKYYRCKKCGAVLVLSEEGVLYEIPGIKSKSEAKSS</sequence>
<organism evidence="1 2">
    <name type="scientific">Thermoproteota archaeon</name>
    <dbReference type="NCBI Taxonomy" id="2056631"/>
    <lineage>
        <taxon>Archaea</taxon>
        <taxon>Thermoproteota</taxon>
    </lineage>
</organism>
<comment type="caution">
    <text evidence="1">The sequence shown here is derived from an EMBL/GenBank/DDBJ whole genome shotgun (WGS) entry which is preliminary data.</text>
</comment>
<name>A0A497ER72_9CREN</name>
<evidence type="ECO:0000313" key="1">
    <source>
        <dbReference type="EMBL" id="RLE49875.1"/>
    </source>
</evidence>
<gene>
    <name evidence="1" type="ORF">DRJ21_02095</name>
</gene>
<dbReference type="EMBL" id="QMQY01000081">
    <property type="protein sequence ID" value="RLE49875.1"/>
    <property type="molecule type" value="Genomic_DNA"/>
</dbReference>
<accession>A0A497ER72</accession>
<dbReference type="AlphaFoldDB" id="A0A497ER72"/>
<dbReference type="Proteomes" id="UP000281962">
    <property type="component" value="Unassembled WGS sequence"/>
</dbReference>
<evidence type="ECO:0000313" key="2">
    <source>
        <dbReference type="Proteomes" id="UP000281962"/>
    </source>
</evidence>